<sequence>MKIFLGTVTFLALFYIGLAYPRNIPDLHRDSVATPDTNGETRGGSSVRPVNPPCHVKC</sequence>
<dbReference type="EMBL" id="HG992977">
    <property type="protein sequence ID" value="CAE6994918.1"/>
    <property type="molecule type" value="Genomic_DNA"/>
</dbReference>
<dbReference type="Proteomes" id="UP000472372">
    <property type="component" value="Chromosome 1"/>
</dbReference>
<feature type="compositionally biased region" description="Polar residues" evidence="1">
    <location>
        <begin position="34"/>
        <end position="44"/>
    </location>
</feature>
<organism evidence="3 4">
    <name type="scientific">Pyrenophora teres f. teres</name>
    <dbReference type="NCBI Taxonomy" id="97479"/>
    <lineage>
        <taxon>Eukaryota</taxon>
        <taxon>Fungi</taxon>
        <taxon>Dikarya</taxon>
        <taxon>Ascomycota</taxon>
        <taxon>Pezizomycotina</taxon>
        <taxon>Dothideomycetes</taxon>
        <taxon>Pleosporomycetidae</taxon>
        <taxon>Pleosporales</taxon>
        <taxon>Pleosporineae</taxon>
        <taxon>Pleosporaceae</taxon>
        <taxon>Pyrenophora</taxon>
    </lineage>
</organism>
<reference evidence="3" key="1">
    <citation type="submission" date="2021-02" db="EMBL/GenBank/DDBJ databases">
        <authorList>
            <person name="Syme A R."/>
            <person name="Syme A R."/>
            <person name="Moolhuijzen P."/>
        </authorList>
    </citation>
    <scope>NUCLEOTIDE SEQUENCE</scope>
    <source>
        <strain evidence="3">W1-1</strain>
    </source>
</reference>
<evidence type="ECO:0000256" key="2">
    <source>
        <dbReference type="SAM" id="SignalP"/>
    </source>
</evidence>
<gene>
    <name evidence="3" type="ORF">PTTW11_00004</name>
</gene>
<accession>A0A6S6VTU1</accession>
<evidence type="ECO:0000313" key="3">
    <source>
        <dbReference type="EMBL" id="CAE6994918.1"/>
    </source>
</evidence>
<name>A0A6S6VTU1_9PLEO</name>
<feature type="region of interest" description="Disordered" evidence="1">
    <location>
        <begin position="29"/>
        <end position="58"/>
    </location>
</feature>
<protein>
    <submittedName>
        <fullName evidence="3">Uncharacterized protein</fullName>
    </submittedName>
</protein>
<dbReference type="AlphaFoldDB" id="A0A6S6VTU1"/>
<keyword evidence="2" id="KW-0732">Signal</keyword>
<evidence type="ECO:0000256" key="1">
    <source>
        <dbReference type="SAM" id="MobiDB-lite"/>
    </source>
</evidence>
<feature type="signal peptide" evidence="2">
    <location>
        <begin position="1"/>
        <end position="19"/>
    </location>
</feature>
<feature type="chain" id="PRO_5043344099" evidence="2">
    <location>
        <begin position="20"/>
        <end position="58"/>
    </location>
</feature>
<proteinExistence type="predicted"/>
<evidence type="ECO:0000313" key="4">
    <source>
        <dbReference type="Proteomes" id="UP000472372"/>
    </source>
</evidence>